<dbReference type="SMART" id="SM00034">
    <property type="entry name" value="CLECT"/>
    <property type="match status" value="3"/>
</dbReference>
<feature type="domain" description="C-type lectin" evidence="3">
    <location>
        <begin position="359"/>
        <end position="500"/>
    </location>
</feature>
<dbReference type="PANTHER" id="PTHR22799:SF2">
    <property type="entry name" value="C-TYPE LECTIN DOMAIN FAMILY 3 MEMBER A"/>
    <property type="match status" value="1"/>
</dbReference>
<reference evidence="5" key="1">
    <citation type="submission" date="2025-08" db="UniProtKB">
        <authorList>
            <consortium name="RefSeq"/>
        </authorList>
    </citation>
    <scope>IDENTIFICATION</scope>
    <source>
        <tissue evidence="5">Testes</tissue>
    </source>
</reference>
<evidence type="ECO:0000259" key="3">
    <source>
        <dbReference type="PROSITE" id="PS50041"/>
    </source>
</evidence>
<dbReference type="InterPro" id="IPR001304">
    <property type="entry name" value="C-type_lectin-like"/>
</dbReference>
<dbReference type="GeneID" id="100376414"/>
<keyword evidence="2" id="KW-0732">Signal</keyword>
<feature type="domain" description="C-type lectin" evidence="3">
    <location>
        <begin position="29"/>
        <end position="146"/>
    </location>
</feature>
<evidence type="ECO:0000256" key="1">
    <source>
        <dbReference type="ARBA" id="ARBA00022734"/>
    </source>
</evidence>
<name>A0ABM0M568_SACKO</name>
<evidence type="ECO:0000256" key="2">
    <source>
        <dbReference type="SAM" id="SignalP"/>
    </source>
</evidence>
<sequence length="701" mass="80786">MLFVLTLLVLFGMSYAEYYTSQQCTCYEYQVYCKNPDTNEGMTWSDANNYCQGLPGGVGLATMDKEATFIGVKQSIPTEWKGDTCNWGFWIGFKDMRELPHDPRHKTHPEFFSWHFEMCSYFEKWAEAQPNDNDTQDPNGQNCVQMCFGSVHRRLVLVELGTESKPLNVSLVQNAVCTDSPCIFGMSYAEYYTSQQCTCYEYQVYCKNPDTNQGMTWSDANNYCQGLPGGVGLATMDTEATFIGVKQSIPTEWKGETCNWGFWIGFKDMRELPHDPRHKTHPEFFSWHFEMCSYFEKWAEAQPNDNDTQDPVGQNCVQMWYRPQMRGSYDDEYCTEKKGFVCQLAIDSTKHQECTCYEYRVYCKNPDTNQGMSWKDANEYCLGLPGGVGLAVMNTEDTYIGVKQAVPTEWKGQPCNWGFWIGFKDMRDSPDHPSHKTHPEYFTWTREVCSYFEKWAEEQPNDNHSDDPNGQNCVQMWYRPQMRGAYDDEYCSDKKGFICQIDIGEVIRQKVLFEVERSSSVSNLLDETTDVAVLKQMIIYGKYLSNTSESKIKFLGTADHYVFVSPAADEVEYLMPCWIQYLDFIENSPVRMSVLTEIQNTMGNAPSKLKLAKAVRWLTREAACDTIQNIYPCLVTSLQFSFEQYGKIVDEDSYSERALSYLARVKTRLRKGVKFSTHVPSHRTLTSPMQPLFGAVFTIVI</sequence>
<dbReference type="InterPro" id="IPR016187">
    <property type="entry name" value="CTDL_fold"/>
</dbReference>
<feature type="chain" id="PRO_5045159007" evidence="2">
    <location>
        <begin position="17"/>
        <end position="701"/>
    </location>
</feature>
<proteinExistence type="predicted"/>
<gene>
    <name evidence="5" type="primary">LOC100376414</name>
</gene>
<dbReference type="InterPro" id="IPR051663">
    <property type="entry name" value="CLec_Tetranectin-domain"/>
</dbReference>
<accession>A0ABM0M568</accession>
<dbReference type="RefSeq" id="XP_006815159.1">
    <property type="nucleotide sequence ID" value="XM_006815096.1"/>
</dbReference>
<dbReference type="InterPro" id="IPR016186">
    <property type="entry name" value="C-type_lectin-like/link_sf"/>
</dbReference>
<keyword evidence="1" id="KW-0430">Lectin</keyword>
<feature type="domain" description="C-type lectin" evidence="3">
    <location>
        <begin position="202"/>
        <end position="343"/>
    </location>
</feature>
<feature type="signal peptide" evidence="2">
    <location>
        <begin position="1"/>
        <end position="16"/>
    </location>
</feature>
<evidence type="ECO:0000313" key="5">
    <source>
        <dbReference type="RefSeq" id="XP_006815159.1"/>
    </source>
</evidence>
<dbReference type="Gene3D" id="3.10.100.10">
    <property type="entry name" value="Mannose-Binding Protein A, subunit A"/>
    <property type="match status" value="3"/>
</dbReference>
<dbReference type="PROSITE" id="PS50041">
    <property type="entry name" value="C_TYPE_LECTIN_2"/>
    <property type="match status" value="3"/>
</dbReference>
<keyword evidence="4" id="KW-1185">Reference proteome</keyword>
<evidence type="ECO:0000313" key="4">
    <source>
        <dbReference type="Proteomes" id="UP000694865"/>
    </source>
</evidence>
<dbReference type="SUPFAM" id="SSF56436">
    <property type="entry name" value="C-type lectin-like"/>
    <property type="match status" value="3"/>
</dbReference>
<dbReference type="CDD" id="cd00037">
    <property type="entry name" value="CLECT"/>
    <property type="match status" value="1"/>
</dbReference>
<dbReference type="Pfam" id="PF00059">
    <property type="entry name" value="Lectin_C"/>
    <property type="match status" value="2"/>
</dbReference>
<dbReference type="PANTHER" id="PTHR22799">
    <property type="entry name" value="TETRANECTIN-RELATED"/>
    <property type="match status" value="1"/>
</dbReference>
<organism evidence="4 5">
    <name type="scientific">Saccoglossus kowalevskii</name>
    <name type="common">Acorn worm</name>
    <dbReference type="NCBI Taxonomy" id="10224"/>
    <lineage>
        <taxon>Eukaryota</taxon>
        <taxon>Metazoa</taxon>
        <taxon>Hemichordata</taxon>
        <taxon>Enteropneusta</taxon>
        <taxon>Harrimaniidae</taxon>
        <taxon>Saccoglossus</taxon>
    </lineage>
</organism>
<dbReference type="Proteomes" id="UP000694865">
    <property type="component" value="Unplaced"/>
</dbReference>
<protein>
    <submittedName>
        <fullName evidence="5">Uncharacterized protein LOC100376414</fullName>
    </submittedName>
</protein>